<name>A0A6B0YU22_9CHLR</name>
<dbReference type="PANTHER" id="PTHR43649">
    <property type="entry name" value="ARABINOSE-BINDING PROTEIN-RELATED"/>
    <property type="match status" value="1"/>
</dbReference>
<dbReference type="PANTHER" id="PTHR43649:SF12">
    <property type="entry name" value="DIACETYLCHITOBIOSE BINDING PROTEIN DASA"/>
    <property type="match status" value="1"/>
</dbReference>
<dbReference type="Gene3D" id="3.40.190.10">
    <property type="entry name" value="Periplasmic binding protein-like II"/>
    <property type="match status" value="1"/>
</dbReference>
<dbReference type="InterPro" id="IPR050490">
    <property type="entry name" value="Bact_solute-bd_prot1"/>
</dbReference>
<dbReference type="SUPFAM" id="SSF53850">
    <property type="entry name" value="Periplasmic binding protein-like II"/>
    <property type="match status" value="1"/>
</dbReference>
<proteinExistence type="predicted"/>
<dbReference type="EMBL" id="VXRG01000063">
    <property type="protein sequence ID" value="MXY93212.1"/>
    <property type="molecule type" value="Genomic_DNA"/>
</dbReference>
<evidence type="ECO:0000313" key="1">
    <source>
        <dbReference type="EMBL" id="MXY93212.1"/>
    </source>
</evidence>
<protein>
    <submittedName>
        <fullName evidence="1">Extracellular solute-binding protein</fullName>
    </submittedName>
</protein>
<dbReference type="PROSITE" id="PS51318">
    <property type="entry name" value="TAT"/>
    <property type="match status" value="1"/>
</dbReference>
<dbReference type="Pfam" id="PF01547">
    <property type="entry name" value="SBP_bac_1"/>
    <property type="match status" value="1"/>
</dbReference>
<dbReference type="InterPro" id="IPR006311">
    <property type="entry name" value="TAT_signal"/>
</dbReference>
<sequence length="457" mass="49269">MTIESQGSNRTFTRRGIFKAAAAVGGTAALAACAPVAGPEAGGDAAMADEPIELEISILAGAPVEPVNELIKASFSEKHPDVTVTFNMVSGDLAEKYYTAAAAGTLSDVFFSADLFVVPFANNNVTLDLTPYTEGDPDVDIDDVFPNMLGLGVFDGKIQMLPSALDVVTLYYNKSLFEEAGAEVPNDEWTWDDFIVNCQKITALETEADGTPRYWGLSNATWSWWATVYPWVVGYGGKILDIENNQSTWSDPNTVEALSAYASLWNEHNIAQPLGLDVGGNAFFLGRAATYCHIQSLRGPVREAAADKFEWDVQVMPLMPDGRHRTGMGTWGMSAYSGGKNLDMSYEYIKQLIRPTVQLEAARAELGVPLLRSVASDPSWMEGLPTPPENLMAFINGADDAILPVIEHPGDCGSFYAGMVSDSYRQALEAVIRGEANAADAFAETDATIQPCLDQNA</sequence>
<reference evidence="1" key="1">
    <citation type="submission" date="2019-09" db="EMBL/GenBank/DDBJ databases">
        <title>Characterisation of the sponge microbiome using genome-centric metagenomics.</title>
        <authorList>
            <person name="Engelberts J.P."/>
            <person name="Robbins S.J."/>
            <person name="De Goeij J.M."/>
            <person name="Aranda M."/>
            <person name="Bell S.C."/>
            <person name="Webster N.S."/>
        </authorList>
    </citation>
    <scope>NUCLEOTIDE SEQUENCE</scope>
    <source>
        <strain evidence="1">SB0664_bin_27</strain>
    </source>
</reference>
<dbReference type="AlphaFoldDB" id="A0A6B0YU22"/>
<accession>A0A6B0YU22</accession>
<dbReference type="InterPro" id="IPR006059">
    <property type="entry name" value="SBP"/>
</dbReference>
<comment type="caution">
    <text evidence="1">The sequence shown here is derived from an EMBL/GenBank/DDBJ whole genome shotgun (WGS) entry which is preliminary data.</text>
</comment>
<organism evidence="1">
    <name type="scientific">Caldilineaceae bacterium SB0664_bin_27</name>
    <dbReference type="NCBI Taxonomy" id="2605260"/>
    <lineage>
        <taxon>Bacteria</taxon>
        <taxon>Bacillati</taxon>
        <taxon>Chloroflexota</taxon>
        <taxon>Caldilineae</taxon>
        <taxon>Caldilineales</taxon>
        <taxon>Caldilineaceae</taxon>
    </lineage>
</organism>
<gene>
    <name evidence="1" type="ORF">F4Y42_07135</name>
</gene>